<dbReference type="PROSITE" id="PS51968">
    <property type="entry name" value="GRH_CP2_DB"/>
    <property type="match status" value="1"/>
</dbReference>
<dbReference type="Ensembl" id="ENSSSUT00005014508.1">
    <property type="protein sequence ID" value="ENSSSUP00005012667.1"/>
    <property type="gene ID" value="ENSSSUG00005008135.1"/>
</dbReference>
<dbReference type="SUPFAM" id="SSF47769">
    <property type="entry name" value="SAM/Pointed domain"/>
    <property type="match status" value="1"/>
</dbReference>
<dbReference type="Gene3D" id="1.10.150.50">
    <property type="entry name" value="Transcription Factor, Ets-1"/>
    <property type="match status" value="1"/>
</dbReference>
<dbReference type="GO" id="GO:0005634">
    <property type="term" value="C:nucleus"/>
    <property type="evidence" value="ECO:0007669"/>
    <property type="project" value="UniProtKB-SubCell"/>
</dbReference>
<dbReference type="Pfam" id="PF18016">
    <property type="entry name" value="SAM_3"/>
    <property type="match status" value="1"/>
</dbReference>
<dbReference type="PANTHER" id="PTHR11037">
    <property type="entry name" value="TRANSCRIPTION FACTOR CP2"/>
    <property type="match status" value="1"/>
</dbReference>
<evidence type="ECO:0000256" key="5">
    <source>
        <dbReference type="ARBA" id="ARBA00023163"/>
    </source>
</evidence>
<feature type="region of interest" description="Disordered" evidence="8">
    <location>
        <begin position="238"/>
        <end position="268"/>
    </location>
</feature>
<accession>A0A673TH87</accession>
<dbReference type="RefSeq" id="XP_029810557.1">
    <property type="nucleotide sequence ID" value="XM_029954697.1"/>
</dbReference>
<sequence>MAWALKLPLADEVIESGLVQDFDASLSGIGQELGAGAYSMSDVLALPIFKQEESSLPPDNENKILPFQYVLCAATSPAVKLHDETLTYLNQGQSYEIRMLDNRKLGELPEINGKLVKSIFRVVFHDRRLQYTEHQQLEGWRWNRPGDRILDIDIPMSVGIIDPRANPTQLNTVEFLWDPAKRTSVFIQVHCISTEFTMRKHGGEKGVPFRVQIDTFKENENGEYTEHLHSASCQIKVFKPKGADRKQKTDREKMEKRTPHEKEKYQPSYETTILTECSPWPEITYVNNSPSPGFNSSHSSFSLGEGNGSPNHQPEPPPPVTDVSLKLNNLLPTTTPQEAQQWLHRNRFSTFTRLFTNFSGADLLKLTRDDVIQICGPADGIRLFNALKGRMVRPRLTIYVCQESLQLREQQQQQQQQQQKREDGDSNGTFFVYHAIYLEELTAVELTEKIAQLFSISPRQISQIYKQGPTGIHVLISDEMIQNFQEEACFILDTMKAETNDSYHIILK</sequence>
<dbReference type="InterPro" id="IPR057520">
    <property type="entry name" value="GRHL1/CP2_C"/>
</dbReference>
<comment type="subcellular location">
    <subcellularLocation>
        <location evidence="1 7">Nucleus</location>
    </subcellularLocation>
</comment>
<dbReference type="GeneID" id="115304499"/>
<evidence type="ECO:0000256" key="3">
    <source>
        <dbReference type="ARBA" id="ARBA00023015"/>
    </source>
</evidence>
<dbReference type="CDD" id="cd09589">
    <property type="entry name" value="SAM_TFCP2"/>
    <property type="match status" value="1"/>
</dbReference>
<evidence type="ECO:0000313" key="10">
    <source>
        <dbReference type="Ensembl" id="ENSSSUP00005012667.1"/>
    </source>
</evidence>
<dbReference type="GO" id="GO:0000978">
    <property type="term" value="F:RNA polymerase II cis-regulatory region sequence-specific DNA binding"/>
    <property type="evidence" value="ECO:0007669"/>
    <property type="project" value="TreeGrafter"/>
</dbReference>
<keyword evidence="3" id="KW-0805">Transcription regulation</keyword>
<reference evidence="10" key="2">
    <citation type="submission" date="2025-08" db="UniProtKB">
        <authorList>
            <consortium name="Ensembl"/>
        </authorList>
    </citation>
    <scope>IDENTIFICATION</scope>
</reference>
<keyword evidence="6 7" id="KW-0539">Nucleus</keyword>
<evidence type="ECO:0000256" key="2">
    <source>
        <dbReference type="ARBA" id="ARBA00010852"/>
    </source>
</evidence>
<keyword evidence="5" id="KW-0804">Transcription</keyword>
<dbReference type="Proteomes" id="UP000472268">
    <property type="component" value="Chromosome 10"/>
</dbReference>
<organism evidence="10 11">
    <name type="scientific">Suricata suricatta</name>
    <name type="common">Meerkat</name>
    <dbReference type="NCBI Taxonomy" id="37032"/>
    <lineage>
        <taxon>Eukaryota</taxon>
        <taxon>Metazoa</taxon>
        <taxon>Chordata</taxon>
        <taxon>Craniata</taxon>
        <taxon>Vertebrata</taxon>
        <taxon>Euteleostomi</taxon>
        <taxon>Mammalia</taxon>
        <taxon>Eutheria</taxon>
        <taxon>Laurasiatheria</taxon>
        <taxon>Carnivora</taxon>
        <taxon>Feliformia</taxon>
        <taxon>Herpestidae</taxon>
        <taxon>Suricata</taxon>
    </lineage>
</organism>
<reference evidence="10 11" key="1">
    <citation type="submission" date="2019-05" db="EMBL/GenBank/DDBJ databases">
        <title>A Chromosome-scale Meerkat (S. suricatta) Genome Assembly.</title>
        <authorList>
            <person name="Dudchenko O."/>
            <person name="Lieberman Aiden E."/>
            <person name="Tung J."/>
            <person name="Barreiro L.B."/>
            <person name="Clutton-Brock T.H."/>
        </authorList>
    </citation>
    <scope>NUCLEOTIDE SEQUENCE [LARGE SCALE GENOMIC DNA]</scope>
</reference>
<protein>
    <submittedName>
        <fullName evidence="10">Transcription factor CP2</fullName>
    </submittedName>
</protein>
<keyword evidence="11" id="KW-1185">Reference proteome</keyword>
<keyword evidence="4 7" id="KW-0238">DNA-binding</keyword>
<feature type="region of interest" description="Disordered" evidence="8">
    <location>
        <begin position="294"/>
        <end position="321"/>
    </location>
</feature>
<reference evidence="10" key="3">
    <citation type="submission" date="2025-09" db="UniProtKB">
        <authorList>
            <consortium name="Ensembl"/>
        </authorList>
    </citation>
    <scope>IDENTIFICATION</scope>
</reference>
<dbReference type="GO" id="GO:0001228">
    <property type="term" value="F:DNA-binding transcription activator activity, RNA polymerase II-specific"/>
    <property type="evidence" value="ECO:0007669"/>
    <property type="project" value="InterPro"/>
</dbReference>
<feature type="compositionally biased region" description="Basic and acidic residues" evidence="8">
    <location>
        <begin position="241"/>
        <end position="265"/>
    </location>
</feature>
<dbReference type="InterPro" id="IPR041418">
    <property type="entry name" value="SAM_3"/>
</dbReference>
<dbReference type="CTD" id="7024"/>
<evidence type="ECO:0000259" key="9">
    <source>
        <dbReference type="PROSITE" id="PS51968"/>
    </source>
</evidence>
<feature type="domain" description="Grh/CP2 DB" evidence="9">
    <location>
        <begin position="61"/>
        <end position="300"/>
    </location>
</feature>
<dbReference type="FunFam" id="1.10.150.50:FF:000022">
    <property type="entry name" value="Transcription factor CP2 like 1"/>
    <property type="match status" value="1"/>
</dbReference>
<name>A0A673TH87_SURSU</name>
<dbReference type="OrthoDB" id="9996779at2759"/>
<dbReference type="InterPro" id="IPR007604">
    <property type="entry name" value="CP2"/>
</dbReference>
<comment type="similarity">
    <text evidence="2">Belongs to the grh/CP2 family. CP2 subfamily.</text>
</comment>
<evidence type="ECO:0000256" key="4">
    <source>
        <dbReference type="ARBA" id="ARBA00023125"/>
    </source>
</evidence>
<evidence type="ECO:0000256" key="7">
    <source>
        <dbReference type="PROSITE-ProRule" id="PRU01313"/>
    </source>
</evidence>
<dbReference type="PANTHER" id="PTHR11037:SF11">
    <property type="entry name" value="ALPHA-GLOBIN TRANSCRIPTION FACTOR CP2"/>
    <property type="match status" value="1"/>
</dbReference>
<dbReference type="Pfam" id="PF25416">
    <property type="entry name" value="GRHL1_C"/>
    <property type="match status" value="1"/>
</dbReference>
<dbReference type="Pfam" id="PF04516">
    <property type="entry name" value="CP2"/>
    <property type="match status" value="1"/>
</dbReference>
<evidence type="ECO:0000256" key="1">
    <source>
        <dbReference type="ARBA" id="ARBA00004123"/>
    </source>
</evidence>
<dbReference type="InterPro" id="IPR013761">
    <property type="entry name" value="SAM/pointed_sf"/>
</dbReference>
<evidence type="ECO:0000256" key="6">
    <source>
        <dbReference type="ARBA" id="ARBA00023242"/>
    </source>
</evidence>
<evidence type="ECO:0000256" key="8">
    <source>
        <dbReference type="SAM" id="MobiDB-lite"/>
    </source>
</evidence>
<dbReference type="AlphaFoldDB" id="A0A673TH87"/>
<evidence type="ECO:0000313" key="11">
    <source>
        <dbReference type="Proteomes" id="UP000472268"/>
    </source>
</evidence>
<gene>
    <name evidence="10" type="primary">TFCP2</name>
</gene>
<dbReference type="OMA" id="XNLLPTT"/>
<dbReference type="InterPro" id="IPR040167">
    <property type="entry name" value="TF_CP2-like"/>
</dbReference>
<proteinExistence type="inferred from homology"/>
<dbReference type="InterPro" id="IPR037599">
    <property type="entry name" value="TFCP2_SAM"/>
</dbReference>